<proteinExistence type="predicted"/>
<comment type="caution">
    <text evidence="2">The sequence shown here is derived from an EMBL/GenBank/DDBJ whole genome shotgun (WGS) entry which is preliminary data.</text>
</comment>
<evidence type="ECO:0000313" key="3">
    <source>
        <dbReference type="Proteomes" id="UP000275719"/>
    </source>
</evidence>
<dbReference type="Proteomes" id="UP000275719">
    <property type="component" value="Unassembled WGS sequence"/>
</dbReference>
<dbReference type="RefSeq" id="WP_125019894.1">
    <property type="nucleotide sequence ID" value="NZ_RQVQ01000039.1"/>
</dbReference>
<dbReference type="Pfam" id="PF08309">
    <property type="entry name" value="LVIVD"/>
    <property type="match status" value="2"/>
</dbReference>
<accession>A0A3P3W3L3</accession>
<evidence type="ECO:0000256" key="1">
    <source>
        <dbReference type="SAM" id="SignalP"/>
    </source>
</evidence>
<dbReference type="OrthoDB" id="1521841at2"/>
<reference evidence="2 3" key="1">
    <citation type="submission" date="2018-11" db="EMBL/GenBank/DDBJ databases">
        <title>Flavobacterium sp. nov., YIM 102701-2 draft genome.</title>
        <authorList>
            <person name="Li G."/>
            <person name="Jiang Y."/>
        </authorList>
    </citation>
    <scope>NUCLEOTIDE SEQUENCE [LARGE SCALE GENOMIC DNA]</scope>
    <source>
        <strain evidence="2 3">YIM 102701-2</strain>
    </source>
</reference>
<keyword evidence="3" id="KW-1185">Reference proteome</keyword>
<sequence length="251" mass="28090">MKKISYTLLCIFFVLVTISCSSDNSGSQDSGAPSQSDGKGGSLATFALKGNYLYTVDYQKLNVFSIQNKENPVKVNQKDVGFNIETLYSLDNYLFIGSRNGMFIYDITNPENPNLLSEARHFTACDPVVANQTHAFVTLHSNTNCGNNLNTLMVYDIADPRNPILIHQRNLSFPRGLALHENYLIVCDDELKIFDITDPAEPILAKSFNTNFKDVVVYNDVLFAFGEKSVSQYKWTGNDFLTLEQISSIGY</sequence>
<feature type="chain" id="PRO_5018109533" description="LVIVD repeat-containing protein" evidence="1">
    <location>
        <begin position="23"/>
        <end position="251"/>
    </location>
</feature>
<protein>
    <recommendedName>
        <fullName evidence="4">LVIVD repeat-containing protein</fullName>
    </recommendedName>
</protein>
<dbReference type="InterPro" id="IPR013211">
    <property type="entry name" value="LVIVD"/>
</dbReference>
<feature type="signal peptide" evidence="1">
    <location>
        <begin position="1"/>
        <end position="22"/>
    </location>
</feature>
<organism evidence="2 3">
    <name type="scientific">Paenimyroides tangerinum</name>
    <dbReference type="NCBI Taxonomy" id="2488728"/>
    <lineage>
        <taxon>Bacteria</taxon>
        <taxon>Pseudomonadati</taxon>
        <taxon>Bacteroidota</taxon>
        <taxon>Flavobacteriia</taxon>
        <taxon>Flavobacteriales</taxon>
        <taxon>Flavobacteriaceae</taxon>
        <taxon>Paenimyroides</taxon>
    </lineage>
</organism>
<dbReference type="PROSITE" id="PS51257">
    <property type="entry name" value="PROKAR_LIPOPROTEIN"/>
    <property type="match status" value="1"/>
</dbReference>
<evidence type="ECO:0000313" key="2">
    <source>
        <dbReference type="EMBL" id="RRJ88516.1"/>
    </source>
</evidence>
<dbReference type="SUPFAM" id="SSF69322">
    <property type="entry name" value="Tricorn protease domain 2"/>
    <property type="match status" value="1"/>
</dbReference>
<dbReference type="EMBL" id="RQVQ01000039">
    <property type="protein sequence ID" value="RRJ88516.1"/>
    <property type="molecule type" value="Genomic_DNA"/>
</dbReference>
<dbReference type="AlphaFoldDB" id="A0A3P3W3L3"/>
<name>A0A3P3W3L3_9FLAO</name>
<keyword evidence="1" id="KW-0732">Signal</keyword>
<evidence type="ECO:0008006" key="4">
    <source>
        <dbReference type="Google" id="ProtNLM"/>
    </source>
</evidence>
<gene>
    <name evidence="2" type="ORF">EG240_13530</name>
</gene>